<dbReference type="InterPro" id="IPR052021">
    <property type="entry name" value="Type-I_RS_S_subunit"/>
</dbReference>
<dbReference type="PANTHER" id="PTHR30408:SF12">
    <property type="entry name" value="TYPE I RESTRICTION ENZYME MJAVIII SPECIFICITY SUBUNIT"/>
    <property type="match status" value="1"/>
</dbReference>
<dbReference type="InterPro" id="IPR000055">
    <property type="entry name" value="Restrct_endonuc_typeI_TRD"/>
</dbReference>
<name>A0A917AJG9_9RHOB</name>
<dbReference type="PANTHER" id="PTHR30408">
    <property type="entry name" value="TYPE-1 RESTRICTION ENZYME ECOKI SPECIFICITY PROTEIN"/>
    <property type="match status" value="1"/>
</dbReference>
<feature type="region of interest" description="Disordered" evidence="4">
    <location>
        <begin position="1"/>
        <end position="27"/>
    </location>
</feature>
<dbReference type="CDD" id="cd17258">
    <property type="entry name" value="RMtype1_S_Sau13435ORF2165P-TRD1-CR1_like"/>
    <property type="match status" value="1"/>
</dbReference>
<keyword evidence="2" id="KW-0680">Restriction system</keyword>
<evidence type="ECO:0000256" key="3">
    <source>
        <dbReference type="ARBA" id="ARBA00023125"/>
    </source>
</evidence>
<comment type="similarity">
    <text evidence="1">Belongs to the type-I restriction system S methylase family.</text>
</comment>
<organism evidence="6 7">
    <name type="scientific">Actibacterium pelagium</name>
    <dbReference type="NCBI Taxonomy" id="2029103"/>
    <lineage>
        <taxon>Bacteria</taxon>
        <taxon>Pseudomonadati</taxon>
        <taxon>Pseudomonadota</taxon>
        <taxon>Alphaproteobacteria</taxon>
        <taxon>Rhodobacterales</taxon>
        <taxon>Roseobacteraceae</taxon>
        <taxon>Actibacterium</taxon>
    </lineage>
</organism>
<feature type="domain" description="Type I restriction modification DNA specificity" evidence="5">
    <location>
        <begin position="57"/>
        <end position="191"/>
    </location>
</feature>
<dbReference type="EMBL" id="BMKN01000002">
    <property type="protein sequence ID" value="GGE55840.1"/>
    <property type="molecule type" value="Genomic_DNA"/>
</dbReference>
<gene>
    <name evidence="6" type="ORF">GCM10011517_24350</name>
</gene>
<proteinExistence type="inferred from homology"/>
<accession>A0A917AJG9</accession>
<dbReference type="Proteomes" id="UP000606730">
    <property type="component" value="Unassembled WGS sequence"/>
</dbReference>
<evidence type="ECO:0000256" key="2">
    <source>
        <dbReference type="ARBA" id="ARBA00022747"/>
    </source>
</evidence>
<dbReference type="CDD" id="cd17259">
    <property type="entry name" value="RMtype1_S_StySKI-TRD2-CR2_like"/>
    <property type="match status" value="1"/>
</dbReference>
<comment type="caution">
    <text evidence="6">The sequence shown here is derived from an EMBL/GenBank/DDBJ whole genome shotgun (WGS) entry which is preliminary data.</text>
</comment>
<dbReference type="OrthoDB" id="512700at2"/>
<dbReference type="InterPro" id="IPR044946">
    <property type="entry name" value="Restrct_endonuc_typeI_TRD_sf"/>
</dbReference>
<sequence>MSLPKTVQPGKPKLPEPPSGWAQSPLGNHLTEIRRPAKLADDDTYSLVTVKRARGGVVKRGDMTGKEISVKSQFYLEPNDFLVSKRQIVHGACGVVPKELAGSIVSNEYSVFNCRDTFDLNFLKYLSHSVYFQQTCFHSSIGVHVEKLIFKVDQWLKWNFNVPPLAEQKKIAKILSTWDQAIDTNEQLIKKAYAQKKALLQGLFPSEAEMKTAKDSGAGLSYLRDVCEFLSGPAFESDNFAESGLKLLRGSNIKRGELDWSDKLTVFWPSLQGLEKYLLRQRDVVIAMDGYVGRSHAQIDDETANKALLVQRVARLRPTGIDPDYLYALVSSERFFRHCERRKTATAIAHITMEDIRQFPFIKVDQEKERLLGRAFATINSELLSLNKTKASLLKQKTALMQQLLTGKRRVKLDGGA</sequence>
<protein>
    <recommendedName>
        <fullName evidence="5">Type I restriction modification DNA specificity domain-containing protein</fullName>
    </recommendedName>
</protein>
<reference evidence="6" key="2">
    <citation type="submission" date="2020-09" db="EMBL/GenBank/DDBJ databases">
        <authorList>
            <person name="Sun Q."/>
            <person name="Zhou Y."/>
        </authorList>
    </citation>
    <scope>NUCLEOTIDE SEQUENCE</scope>
    <source>
        <strain evidence="6">CGMCC 1.16012</strain>
    </source>
</reference>
<dbReference type="AlphaFoldDB" id="A0A917AJG9"/>
<dbReference type="Pfam" id="PF01420">
    <property type="entry name" value="Methylase_S"/>
    <property type="match status" value="1"/>
</dbReference>
<evidence type="ECO:0000313" key="6">
    <source>
        <dbReference type="EMBL" id="GGE55840.1"/>
    </source>
</evidence>
<dbReference type="SUPFAM" id="SSF116734">
    <property type="entry name" value="DNA methylase specificity domain"/>
    <property type="match status" value="2"/>
</dbReference>
<evidence type="ECO:0000256" key="4">
    <source>
        <dbReference type="SAM" id="MobiDB-lite"/>
    </source>
</evidence>
<dbReference type="GO" id="GO:0003677">
    <property type="term" value="F:DNA binding"/>
    <property type="evidence" value="ECO:0007669"/>
    <property type="project" value="UniProtKB-KW"/>
</dbReference>
<evidence type="ECO:0000313" key="7">
    <source>
        <dbReference type="Proteomes" id="UP000606730"/>
    </source>
</evidence>
<keyword evidence="7" id="KW-1185">Reference proteome</keyword>
<dbReference type="RefSeq" id="WP_095594334.1">
    <property type="nucleotide sequence ID" value="NZ_BMKN01000002.1"/>
</dbReference>
<keyword evidence="3" id="KW-0238">DNA-binding</keyword>
<dbReference type="GO" id="GO:0009307">
    <property type="term" value="P:DNA restriction-modification system"/>
    <property type="evidence" value="ECO:0007669"/>
    <property type="project" value="UniProtKB-KW"/>
</dbReference>
<evidence type="ECO:0000259" key="5">
    <source>
        <dbReference type="Pfam" id="PF01420"/>
    </source>
</evidence>
<evidence type="ECO:0000256" key="1">
    <source>
        <dbReference type="ARBA" id="ARBA00010923"/>
    </source>
</evidence>
<reference evidence="6" key="1">
    <citation type="journal article" date="2014" name="Int. J. Syst. Evol. Microbiol.">
        <title>Complete genome sequence of Corynebacterium casei LMG S-19264T (=DSM 44701T), isolated from a smear-ripened cheese.</title>
        <authorList>
            <consortium name="US DOE Joint Genome Institute (JGI-PGF)"/>
            <person name="Walter F."/>
            <person name="Albersmeier A."/>
            <person name="Kalinowski J."/>
            <person name="Ruckert C."/>
        </authorList>
    </citation>
    <scope>NUCLEOTIDE SEQUENCE</scope>
    <source>
        <strain evidence="6">CGMCC 1.16012</strain>
    </source>
</reference>
<dbReference type="Gene3D" id="3.90.220.20">
    <property type="entry name" value="DNA methylase specificity domains"/>
    <property type="match status" value="2"/>
</dbReference>